<dbReference type="SUPFAM" id="SSF57756">
    <property type="entry name" value="Retrovirus zinc finger-like domains"/>
    <property type="match status" value="1"/>
</dbReference>
<feature type="transmembrane region" description="Helical" evidence="6">
    <location>
        <begin position="694"/>
        <end position="715"/>
    </location>
</feature>
<protein>
    <recommendedName>
        <fullName evidence="7">CCHC-type domain-containing protein</fullName>
    </recommendedName>
</protein>
<dbReference type="CDD" id="cd01647">
    <property type="entry name" value="RT_LTR"/>
    <property type="match status" value="1"/>
</dbReference>
<dbReference type="GO" id="GO:0016779">
    <property type="term" value="F:nucleotidyltransferase activity"/>
    <property type="evidence" value="ECO:0007669"/>
    <property type="project" value="UniProtKB-KW"/>
</dbReference>
<keyword evidence="6" id="KW-0472">Membrane</keyword>
<feature type="transmembrane region" description="Helical" evidence="6">
    <location>
        <begin position="727"/>
        <end position="748"/>
    </location>
</feature>
<dbReference type="Gene3D" id="4.10.60.10">
    <property type="entry name" value="Zinc finger, CCHC-type"/>
    <property type="match status" value="1"/>
</dbReference>
<keyword evidence="4" id="KW-0378">Hydrolase</keyword>
<dbReference type="SMART" id="SM00343">
    <property type="entry name" value="ZnF_C2HC"/>
    <property type="match status" value="2"/>
</dbReference>
<feature type="domain" description="CCHC-type" evidence="7">
    <location>
        <begin position="245"/>
        <end position="258"/>
    </location>
</feature>
<dbReference type="GO" id="GO:0004519">
    <property type="term" value="F:endonuclease activity"/>
    <property type="evidence" value="ECO:0007669"/>
    <property type="project" value="UniProtKB-KW"/>
</dbReference>
<dbReference type="InterPro" id="IPR021109">
    <property type="entry name" value="Peptidase_aspartic_dom_sf"/>
</dbReference>
<name>A0A6J8BPC9_MYTCO</name>
<evidence type="ECO:0000256" key="3">
    <source>
        <dbReference type="ARBA" id="ARBA00022722"/>
    </source>
</evidence>
<dbReference type="PANTHER" id="PTHR37984">
    <property type="entry name" value="PROTEIN CBG26694"/>
    <property type="match status" value="1"/>
</dbReference>
<dbReference type="Proteomes" id="UP000507470">
    <property type="component" value="Unassembled WGS sequence"/>
</dbReference>
<evidence type="ECO:0000256" key="2">
    <source>
        <dbReference type="ARBA" id="ARBA00022695"/>
    </source>
</evidence>
<evidence type="ECO:0000256" key="4">
    <source>
        <dbReference type="ARBA" id="ARBA00022759"/>
    </source>
</evidence>
<dbReference type="InterPro" id="IPR000477">
    <property type="entry name" value="RT_dom"/>
</dbReference>
<accession>A0A6J8BPC9</accession>
<reference evidence="8 9" key="1">
    <citation type="submission" date="2020-06" db="EMBL/GenBank/DDBJ databases">
        <authorList>
            <person name="Li R."/>
            <person name="Bekaert M."/>
        </authorList>
    </citation>
    <scope>NUCLEOTIDE SEQUENCE [LARGE SCALE GENOMIC DNA]</scope>
    <source>
        <strain evidence="9">wild</strain>
    </source>
</reference>
<keyword evidence="6" id="KW-1133">Transmembrane helix</keyword>
<dbReference type="PANTHER" id="PTHR37984:SF5">
    <property type="entry name" value="PROTEIN NYNRIN-LIKE"/>
    <property type="match status" value="1"/>
</dbReference>
<dbReference type="GO" id="GO:0003676">
    <property type="term" value="F:nucleic acid binding"/>
    <property type="evidence" value="ECO:0007669"/>
    <property type="project" value="InterPro"/>
</dbReference>
<dbReference type="SUPFAM" id="SSF56672">
    <property type="entry name" value="DNA/RNA polymerases"/>
    <property type="match status" value="1"/>
</dbReference>
<proteinExistence type="predicted"/>
<feature type="transmembrane region" description="Helical" evidence="6">
    <location>
        <begin position="781"/>
        <end position="801"/>
    </location>
</feature>
<dbReference type="FunFam" id="3.30.70.270:FF:000003">
    <property type="entry name" value="Transposon Ty3-G Gag-Pol polyprotein"/>
    <property type="match status" value="1"/>
</dbReference>
<keyword evidence="5" id="KW-0479">Metal-binding</keyword>
<dbReference type="SUPFAM" id="SSF50630">
    <property type="entry name" value="Acid proteases"/>
    <property type="match status" value="1"/>
</dbReference>
<organism evidence="8 9">
    <name type="scientific">Mytilus coruscus</name>
    <name type="common">Sea mussel</name>
    <dbReference type="NCBI Taxonomy" id="42192"/>
    <lineage>
        <taxon>Eukaryota</taxon>
        <taxon>Metazoa</taxon>
        <taxon>Spiralia</taxon>
        <taxon>Lophotrochozoa</taxon>
        <taxon>Mollusca</taxon>
        <taxon>Bivalvia</taxon>
        <taxon>Autobranchia</taxon>
        <taxon>Pteriomorphia</taxon>
        <taxon>Mytilida</taxon>
        <taxon>Mytiloidea</taxon>
        <taxon>Mytilidae</taxon>
        <taxon>Mytilinae</taxon>
        <taxon>Mytilus</taxon>
    </lineage>
</organism>
<dbReference type="InterPro" id="IPR001878">
    <property type="entry name" value="Znf_CCHC"/>
</dbReference>
<dbReference type="Pfam" id="PF00078">
    <property type="entry name" value="RVT_1"/>
    <property type="match status" value="1"/>
</dbReference>
<gene>
    <name evidence="8" type="ORF">MCOR_19820</name>
</gene>
<dbReference type="EMBL" id="CACVKT020003486">
    <property type="protein sequence ID" value="CAC5384147.1"/>
    <property type="molecule type" value="Genomic_DNA"/>
</dbReference>
<evidence type="ECO:0000256" key="1">
    <source>
        <dbReference type="ARBA" id="ARBA00022679"/>
    </source>
</evidence>
<evidence type="ECO:0000313" key="8">
    <source>
        <dbReference type="EMBL" id="CAC5384147.1"/>
    </source>
</evidence>
<dbReference type="InterPro" id="IPR036875">
    <property type="entry name" value="Znf_CCHC_sf"/>
</dbReference>
<dbReference type="GO" id="GO:0008270">
    <property type="term" value="F:zinc ion binding"/>
    <property type="evidence" value="ECO:0007669"/>
    <property type="project" value="UniProtKB-KW"/>
</dbReference>
<dbReference type="PROSITE" id="PS50158">
    <property type="entry name" value="ZF_CCHC"/>
    <property type="match status" value="2"/>
</dbReference>
<evidence type="ECO:0000313" key="9">
    <source>
        <dbReference type="Proteomes" id="UP000507470"/>
    </source>
</evidence>
<keyword evidence="1" id="KW-0808">Transferase</keyword>
<sequence>MTAEGSTSDIYTTEQQEIERKRYDGKTITLATRIWNIFRELYFTICWNFNTPENIKIPTYGRIEEFKFENNFEEYTERLEEYFLANEIDDDDKKRSIFLTVCGEKTYSLLRNVCAPAKPNTKTFDNLKEVLTDHLRPKPLIIAERFKFHQRKQESHEKVRDYLANLRKLTDTCQFNVFLEEALRDRLVCGLYSKTIQRKLLSESELDLKKAFEIAVGIEAAEKETNEFRNEVSTTHKVTMRSSECYRCGKSGHNADSCFYKNSRCHKCKEIGHISRKCRKSFPKNENQDKVKKQYKKNTKFKAKPSKVHQIEENSESEPEENSGWEVFTVKTCRTSDNKELKLDVKIGDIDYVMELDTGAAVSIIGEENYKKYFSNIKLQKSNVKLNTYTGDPITVIGEMTVNVVYDKQTELLPLIVVKEGPYLFGRNWLSKLTVDWKHIRSVITPSSVKDKVNKLMQMDVFKDELGTVKGMQASLKLTEEAVPTFFKPRPIPYALRDKVADEIKRLEKQGILEKIKFSEWGAPINPVVKPDGSVRICGDYKVTINSCLEVPQYPLPKAEDLFSRLNGGKKFSKLDLSQAYQQLLLFLEGLDGVGCILDDLIITGKSDEEHLKNLELVLKRLSEYGLRLKKSKCSLMKSEVEYFAFIVSKDGIQPSPKKVEAMLKVPEPENVKELQSWLGRPTKVYLNSQMYCWVISVFSVVGMVFNSIFLWISTENSERRNLTDSTMISASITMIIKGFSLFVNGFLANIEGSKAIYGQLQIGLDVMVIHSNSDVQILEFNLVCQLVGMILTPCALGILIEPRRGFLMSFWCMDTLPSEQNKKSPAKNPHELDVIDNELVITSKLKRSDRHSETSCATNCTDLSSRCCSLLDSPGTKIEGNHALGESEGDITRYDIEKLISRKRSICKEGSIEIRI</sequence>
<evidence type="ECO:0000256" key="5">
    <source>
        <dbReference type="PROSITE-ProRule" id="PRU00047"/>
    </source>
</evidence>
<keyword evidence="5" id="KW-0863">Zinc-finger</keyword>
<feature type="domain" description="CCHC-type" evidence="7">
    <location>
        <begin position="264"/>
        <end position="280"/>
    </location>
</feature>
<evidence type="ECO:0000256" key="6">
    <source>
        <dbReference type="SAM" id="Phobius"/>
    </source>
</evidence>
<keyword evidence="9" id="KW-1185">Reference proteome</keyword>
<dbReference type="Gene3D" id="3.10.10.10">
    <property type="entry name" value="HIV Type 1 Reverse Transcriptase, subunit A, domain 1"/>
    <property type="match status" value="1"/>
</dbReference>
<keyword evidence="3" id="KW-0540">Nuclease</keyword>
<keyword evidence="2" id="KW-0548">Nucleotidyltransferase</keyword>
<dbReference type="InterPro" id="IPR043502">
    <property type="entry name" value="DNA/RNA_pol_sf"/>
</dbReference>
<keyword evidence="5" id="KW-0862">Zinc</keyword>
<dbReference type="InterPro" id="IPR050951">
    <property type="entry name" value="Retrovirus_Pol_polyprotein"/>
</dbReference>
<dbReference type="InterPro" id="IPR043128">
    <property type="entry name" value="Rev_trsase/Diguanyl_cyclase"/>
</dbReference>
<dbReference type="AlphaFoldDB" id="A0A6J8BPC9"/>
<dbReference type="Gene3D" id="2.40.70.10">
    <property type="entry name" value="Acid Proteases"/>
    <property type="match status" value="1"/>
</dbReference>
<keyword evidence="4" id="KW-0255">Endonuclease</keyword>
<dbReference type="Gene3D" id="3.30.70.270">
    <property type="match status" value="2"/>
</dbReference>
<dbReference type="Pfam" id="PF00098">
    <property type="entry name" value="zf-CCHC"/>
    <property type="match status" value="1"/>
</dbReference>
<dbReference type="OrthoDB" id="6220613at2759"/>
<keyword evidence="6" id="KW-0812">Transmembrane</keyword>
<evidence type="ECO:0000259" key="7">
    <source>
        <dbReference type="PROSITE" id="PS50158"/>
    </source>
</evidence>